<organism evidence="1 2">
    <name type="scientific">Colletotrichum godetiae</name>
    <dbReference type="NCBI Taxonomy" id="1209918"/>
    <lineage>
        <taxon>Eukaryota</taxon>
        <taxon>Fungi</taxon>
        <taxon>Dikarya</taxon>
        <taxon>Ascomycota</taxon>
        <taxon>Pezizomycotina</taxon>
        <taxon>Sordariomycetes</taxon>
        <taxon>Hypocreomycetidae</taxon>
        <taxon>Glomerellales</taxon>
        <taxon>Glomerellaceae</taxon>
        <taxon>Colletotrichum</taxon>
        <taxon>Colletotrichum acutatum species complex</taxon>
    </lineage>
</organism>
<evidence type="ECO:0000313" key="2">
    <source>
        <dbReference type="Proteomes" id="UP001224890"/>
    </source>
</evidence>
<accession>A0AAJ0B226</accession>
<keyword evidence="2" id="KW-1185">Reference proteome</keyword>
<comment type="caution">
    <text evidence="1">The sequence shown here is derived from an EMBL/GenBank/DDBJ whole genome shotgun (WGS) entry which is preliminary data.</text>
</comment>
<protein>
    <submittedName>
        <fullName evidence="1">Uncharacterized protein</fullName>
    </submittedName>
</protein>
<reference evidence="1" key="1">
    <citation type="submission" date="2021-06" db="EMBL/GenBank/DDBJ databases">
        <title>Comparative genomics, transcriptomics and evolutionary studies reveal genomic signatures of adaptation to plant cell wall in hemibiotrophic fungi.</title>
        <authorList>
            <consortium name="DOE Joint Genome Institute"/>
            <person name="Baroncelli R."/>
            <person name="Diaz J.F."/>
            <person name="Benocci T."/>
            <person name="Peng M."/>
            <person name="Battaglia E."/>
            <person name="Haridas S."/>
            <person name="Andreopoulos W."/>
            <person name="Labutti K."/>
            <person name="Pangilinan J."/>
            <person name="Floch G.L."/>
            <person name="Makela M.R."/>
            <person name="Henrissat B."/>
            <person name="Grigoriev I.V."/>
            <person name="Crouch J.A."/>
            <person name="De Vries R.P."/>
            <person name="Sukno S.A."/>
            <person name="Thon M.R."/>
        </authorList>
    </citation>
    <scope>NUCLEOTIDE SEQUENCE</scope>
    <source>
        <strain evidence="1">CBS 193.32</strain>
    </source>
</reference>
<dbReference type="GeneID" id="85456070"/>
<dbReference type="EMBL" id="JAHMHR010000002">
    <property type="protein sequence ID" value="KAK1700252.1"/>
    <property type="molecule type" value="Genomic_DNA"/>
</dbReference>
<name>A0AAJ0B226_9PEZI</name>
<dbReference type="Proteomes" id="UP001224890">
    <property type="component" value="Unassembled WGS sequence"/>
</dbReference>
<sequence>MANPPQTELPVQIFPPQNRTCLACAMVEIQDTAWRFSKLIQFNWSRARCGSRLLEKHHTNHPVSISLSGLAFGLLTGQASKSVYDTPLHTPTPPSSFPDYRLPGSSLPWKLEMGDSISMRHSNFSIMTLRPVPAFRNIAMRRGSQGQWNCRTASSQEATEKCIRHVEAR</sequence>
<proteinExistence type="predicted"/>
<dbReference type="RefSeq" id="XP_060436009.1">
    <property type="nucleotide sequence ID" value="XM_060571544.1"/>
</dbReference>
<gene>
    <name evidence="1" type="ORF">BDP55DRAFT_625851</name>
</gene>
<evidence type="ECO:0000313" key="1">
    <source>
        <dbReference type="EMBL" id="KAK1700252.1"/>
    </source>
</evidence>
<dbReference type="AlphaFoldDB" id="A0AAJ0B226"/>